<evidence type="ECO:0000256" key="1">
    <source>
        <dbReference type="ARBA" id="ARBA00022617"/>
    </source>
</evidence>
<dbReference type="SUPFAM" id="SSF50952">
    <property type="entry name" value="Soluble quinoprotein glucose dehydrogenase"/>
    <property type="match status" value="1"/>
</dbReference>
<accession>A0A381ZP26</accession>
<dbReference type="Gene3D" id="1.10.760.10">
    <property type="entry name" value="Cytochrome c-like domain"/>
    <property type="match status" value="1"/>
</dbReference>
<feature type="non-terminal residue" evidence="5">
    <location>
        <position position="640"/>
    </location>
</feature>
<dbReference type="Gene3D" id="2.120.10.30">
    <property type="entry name" value="TolB, C-terminal domain"/>
    <property type="match status" value="1"/>
</dbReference>
<evidence type="ECO:0000256" key="3">
    <source>
        <dbReference type="ARBA" id="ARBA00023004"/>
    </source>
</evidence>
<dbReference type="InterPro" id="IPR011989">
    <property type="entry name" value="ARM-like"/>
</dbReference>
<dbReference type="InterPro" id="IPR011042">
    <property type="entry name" value="6-blade_b-propeller_TolB-like"/>
</dbReference>
<keyword evidence="1" id="KW-0349">Heme</keyword>
<proteinExistence type="predicted"/>
<feature type="domain" description="Cytochrome c" evidence="4">
    <location>
        <begin position="586"/>
        <end position="640"/>
    </location>
</feature>
<evidence type="ECO:0000256" key="2">
    <source>
        <dbReference type="ARBA" id="ARBA00022723"/>
    </source>
</evidence>
<dbReference type="PANTHER" id="PTHR33546">
    <property type="entry name" value="LARGE, MULTIFUNCTIONAL SECRETED PROTEIN-RELATED"/>
    <property type="match status" value="1"/>
</dbReference>
<sequence>MNKQMKSLLLFLLIQFALFPAALAADKKKGETPTTPPKWRQWELGSSAPVPADKALSTFRIAPGFELELFAAEPMVVDPVCMAWDGNGRAWVVEMRGYMPDVSGTGETSLKVGKIVVLEDTNNDGRADKKTDYLTGLIMPRAIAMLQGGVLVAEPPNIWFCQDTDGDLKCDKKTKVASFARQGPVEHTDNGLVPCLDNWMYNAKSNKRFMFRDGKMITSTARFRGQWGICQDDYGRLYSTSNSRYLNSDWDMYHNPKGFANAAVRTSSINSIRPNPGINRGYKPEMLRKDGRLARITAISGPGVYRADRYPEGYAGAAFIPEPAANAVTSHLFKETDKGLGTAEHKLFPDENFQKREFLCSTDERFRPVSVYSGPDGCIYIVDLYRGILQHKVYVTSFYLKPYILERKLEVPVGMGRIYRIVHTAKGRDKTQPRLLSASTTELVKTLSHPNGWWRDTAQRLLVQRNDPKSVPLLKKAVATAKNHLGRIHALWTLEGMNALNLAAIGTGLKDEHNKVQMTALVVSGRMRATTDQDKAIVAVQALGKSKLEQVSKLSEQMVKRLKGEIMAKSGGPPKIKKMPKGDHGESVKRGVEVYNTLCITCHLADGKGADNLAPPLANSDWVTGSTERLIRIALHGVQG</sequence>
<protein>
    <recommendedName>
        <fullName evidence="4">Cytochrome c domain-containing protein</fullName>
    </recommendedName>
</protein>
<dbReference type="EMBL" id="UINC01022047">
    <property type="protein sequence ID" value="SVA90874.1"/>
    <property type="molecule type" value="Genomic_DNA"/>
</dbReference>
<dbReference type="SUPFAM" id="SSF46626">
    <property type="entry name" value="Cytochrome c"/>
    <property type="match status" value="1"/>
</dbReference>
<evidence type="ECO:0000313" key="5">
    <source>
        <dbReference type="EMBL" id="SVA90874.1"/>
    </source>
</evidence>
<keyword evidence="3" id="KW-0408">Iron</keyword>
<organism evidence="5">
    <name type="scientific">marine metagenome</name>
    <dbReference type="NCBI Taxonomy" id="408172"/>
    <lineage>
        <taxon>unclassified sequences</taxon>
        <taxon>metagenomes</taxon>
        <taxon>ecological metagenomes</taxon>
    </lineage>
</organism>
<reference evidence="5" key="1">
    <citation type="submission" date="2018-05" db="EMBL/GenBank/DDBJ databases">
        <authorList>
            <person name="Lanie J.A."/>
            <person name="Ng W.-L."/>
            <person name="Kazmierczak K.M."/>
            <person name="Andrzejewski T.M."/>
            <person name="Davidsen T.M."/>
            <person name="Wayne K.J."/>
            <person name="Tettelin H."/>
            <person name="Glass J.I."/>
            <person name="Rusch D."/>
            <person name="Podicherti R."/>
            <person name="Tsui H.-C.T."/>
            <person name="Winkler M.E."/>
        </authorList>
    </citation>
    <scope>NUCLEOTIDE SEQUENCE</scope>
</reference>
<dbReference type="InterPro" id="IPR055557">
    <property type="entry name" value="DUF7133"/>
</dbReference>
<name>A0A381ZP26_9ZZZZ</name>
<dbReference type="PROSITE" id="PS51007">
    <property type="entry name" value="CYTC"/>
    <property type="match status" value="1"/>
</dbReference>
<dbReference type="InterPro" id="IPR009056">
    <property type="entry name" value="Cyt_c-like_dom"/>
</dbReference>
<dbReference type="GO" id="GO:0046872">
    <property type="term" value="F:metal ion binding"/>
    <property type="evidence" value="ECO:0007669"/>
    <property type="project" value="UniProtKB-KW"/>
</dbReference>
<evidence type="ECO:0000259" key="4">
    <source>
        <dbReference type="PROSITE" id="PS51007"/>
    </source>
</evidence>
<dbReference type="AlphaFoldDB" id="A0A381ZP26"/>
<dbReference type="GO" id="GO:0020037">
    <property type="term" value="F:heme binding"/>
    <property type="evidence" value="ECO:0007669"/>
    <property type="project" value="InterPro"/>
</dbReference>
<dbReference type="PANTHER" id="PTHR33546:SF1">
    <property type="entry name" value="LARGE, MULTIFUNCTIONAL SECRETED PROTEIN"/>
    <property type="match status" value="1"/>
</dbReference>
<dbReference type="InterPro" id="IPR011041">
    <property type="entry name" value="Quinoprot_gluc/sorb_DH_b-prop"/>
</dbReference>
<dbReference type="InterPro" id="IPR036909">
    <property type="entry name" value="Cyt_c-like_dom_sf"/>
</dbReference>
<keyword evidence="2" id="KW-0479">Metal-binding</keyword>
<dbReference type="Pfam" id="PF23500">
    <property type="entry name" value="DUF7133"/>
    <property type="match status" value="1"/>
</dbReference>
<dbReference type="GO" id="GO:0009055">
    <property type="term" value="F:electron transfer activity"/>
    <property type="evidence" value="ECO:0007669"/>
    <property type="project" value="InterPro"/>
</dbReference>
<gene>
    <name evidence="5" type="ORF">METZ01_LOCUS143728</name>
</gene>
<dbReference type="Gene3D" id="1.25.10.10">
    <property type="entry name" value="Leucine-rich Repeat Variant"/>
    <property type="match status" value="1"/>
</dbReference>